<keyword evidence="3" id="KW-0804">Transcription</keyword>
<evidence type="ECO:0000259" key="5">
    <source>
        <dbReference type="PROSITE" id="PS50977"/>
    </source>
</evidence>
<dbReference type="PROSITE" id="PS50977">
    <property type="entry name" value="HTH_TETR_2"/>
    <property type="match status" value="1"/>
</dbReference>
<proteinExistence type="predicted"/>
<sequence length="212" mass="22957">MARSRRSTPIQKRSQQTIDEILDAAAQLLDRDGYHAVSTNQIAKHAHLSIGTVYRYFDNKDAIVVALRARTEDDIMRRLVAALAEGLALDAVVGARHVLSALVDALEDHRGVMGAVINDLPLGIQSNVLPTIEGHLHHLARLALLQHYPHLSDTEVDEILYLGMGMMLQVALRIAVDRPPAMRKESLLDRAAALAVSANAILGAQSGADAST</sequence>
<dbReference type="PROSITE" id="PS01081">
    <property type="entry name" value="HTH_TETR_1"/>
    <property type="match status" value="1"/>
</dbReference>
<gene>
    <name evidence="6" type="primary">fadR_5</name>
    <name evidence="6" type="ORF">C1Y40_04785</name>
</gene>
<reference evidence="6 7" key="1">
    <citation type="journal article" date="2017" name="Int. J. Syst. Evol. Microbiol.">
        <title>Mycobacterium talmoniae sp. nov., a slowly growing mycobacterium isolated from human respiratory samples.</title>
        <authorList>
            <person name="Davidson R.M."/>
            <person name="DeGroote M.A."/>
            <person name="Marola J.L."/>
            <person name="Buss S."/>
            <person name="Jones V."/>
            <person name="McNeil M.R."/>
            <person name="Freifeld A.G."/>
            <person name="Elaine Epperson L."/>
            <person name="Hasan N.A."/>
            <person name="Jackson M."/>
            <person name="Iwen P.C."/>
            <person name="Salfinger M."/>
            <person name="Strong M."/>
        </authorList>
    </citation>
    <scope>NUCLEOTIDE SEQUENCE [LARGE SCALE GENOMIC DNA]</scope>
    <source>
        <strain evidence="6 7">ATCC BAA-2683</strain>
    </source>
</reference>
<evidence type="ECO:0000313" key="7">
    <source>
        <dbReference type="Proteomes" id="UP000238296"/>
    </source>
</evidence>
<dbReference type="GO" id="GO:0003700">
    <property type="term" value="F:DNA-binding transcription factor activity"/>
    <property type="evidence" value="ECO:0007669"/>
    <property type="project" value="TreeGrafter"/>
</dbReference>
<dbReference type="Pfam" id="PF00440">
    <property type="entry name" value="TetR_N"/>
    <property type="match status" value="1"/>
</dbReference>
<dbReference type="InterPro" id="IPR023772">
    <property type="entry name" value="DNA-bd_HTH_TetR-type_CS"/>
</dbReference>
<dbReference type="AlphaFoldDB" id="A0A2S8BEJ9"/>
<dbReference type="InterPro" id="IPR050109">
    <property type="entry name" value="HTH-type_TetR-like_transc_reg"/>
</dbReference>
<protein>
    <submittedName>
        <fullName evidence="6">Fatty acid metabolism regulator protein</fullName>
    </submittedName>
</protein>
<dbReference type="PRINTS" id="PR00455">
    <property type="entry name" value="HTHTETR"/>
</dbReference>
<keyword evidence="2 4" id="KW-0238">DNA-binding</keyword>
<evidence type="ECO:0000256" key="1">
    <source>
        <dbReference type="ARBA" id="ARBA00023015"/>
    </source>
</evidence>
<organism evidence="6 7">
    <name type="scientific">Mycobacterium talmoniae</name>
    <dbReference type="NCBI Taxonomy" id="1858794"/>
    <lineage>
        <taxon>Bacteria</taxon>
        <taxon>Bacillati</taxon>
        <taxon>Actinomycetota</taxon>
        <taxon>Actinomycetes</taxon>
        <taxon>Mycobacteriales</taxon>
        <taxon>Mycobacteriaceae</taxon>
        <taxon>Mycobacterium</taxon>
    </lineage>
</organism>
<dbReference type="Gene3D" id="1.10.357.10">
    <property type="entry name" value="Tetracycline Repressor, domain 2"/>
    <property type="match status" value="1"/>
</dbReference>
<dbReference type="InterPro" id="IPR009057">
    <property type="entry name" value="Homeodomain-like_sf"/>
</dbReference>
<name>A0A2S8BEJ9_9MYCO</name>
<evidence type="ECO:0000256" key="3">
    <source>
        <dbReference type="ARBA" id="ARBA00023163"/>
    </source>
</evidence>
<dbReference type="RefSeq" id="WP_083342052.1">
    <property type="nucleotide sequence ID" value="NZ_MLQM01000256.1"/>
</dbReference>
<dbReference type="PANTHER" id="PTHR30055">
    <property type="entry name" value="HTH-TYPE TRANSCRIPTIONAL REGULATOR RUTR"/>
    <property type="match status" value="1"/>
</dbReference>
<feature type="DNA-binding region" description="H-T-H motif" evidence="4">
    <location>
        <begin position="38"/>
        <end position="57"/>
    </location>
</feature>
<comment type="caution">
    <text evidence="6">The sequence shown here is derived from an EMBL/GenBank/DDBJ whole genome shotgun (WGS) entry which is preliminary data.</text>
</comment>
<accession>A0A2S8BEJ9</accession>
<dbReference type="InterPro" id="IPR001647">
    <property type="entry name" value="HTH_TetR"/>
</dbReference>
<feature type="domain" description="HTH tetR-type" evidence="5">
    <location>
        <begin position="15"/>
        <end position="75"/>
    </location>
</feature>
<dbReference type="GO" id="GO:0000976">
    <property type="term" value="F:transcription cis-regulatory region binding"/>
    <property type="evidence" value="ECO:0007669"/>
    <property type="project" value="TreeGrafter"/>
</dbReference>
<evidence type="ECO:0000313" key="6">
    <source>
        <dbReference type="EMBL" id="PQM45059.1"/>
    </source>
</evidence>
<evidence type="ECO:0000256" key="2">
    <source>
        <dbReference type="ARBA" id="ARBA00023125"/>
    </source>
</evidence>
<dbReference type="SUPFAM" id="SSF46689">
    <property type="entry name" value="Homeodomain-like"/>
    <property type="match status" value="1"/>
</dbReference>
<evidence type="ECO:0000256" key="4">
    <source>
        <dbReference type="PROSITE-ProRule" id="PRU00335"/>
    </source>
</evidence>
<dbReference type="Proteomes" id="UP000238296">
    <property type="component" value="Unassembled WGS sequence"/>
</dbReference>
<keyword evidence="1" id="KW-0805">Transcription regulation</keyword>
<dbReference type="EMBL" id="PPEA01000674">
    <property type="protein sequence ID" value="PQM45059.1"/>
    <property type="molecule type" value="Genomic_DNA"/>
</dbReference>
<dbReference type="PANTHER" id="PTHR30055:SF234">
    <property type="entry name" value="HTH-TYPE TRANSCRIPTIONAL REGULATOR BETI"/>
    <property type="match status" value="1"/>
</dbReference>